<organism evidence="3 4">
    <name type="scientific">Moniliophthora roreri</name>
    <name type="common">Frosty pod rot fungus</name>
    <name type="synonym">Monilia roreri</name>
    <dbReference type="NCBI Taxonomy" id="221103"/>
    <lineage>
        <taxon>Eukaryota</taxon>
        <taxon>Fungi</taxon>
        <taxon>Dikarya</taxon>
        <taxon>Basidiomycota</taxon>
        <taxon>Agaricomycotina</taxon>
        <taxon>Agaricomycetes</taxon>
        <taxon>Agaricomycetidae</taxon>
        <taxon>Agaricales</taxon>
        <taxon>Marasmiineae</taxon>
        <taxon>Marasmiaceae</taxon>
        <taxon>Moniliophthora</taxon>
    </lineage>
</organism>
<feature type="compositionally biased region" description="Pro residues" evidence="2">
    <location>
        <begin position="362"/>
        <end position="372"/>
    </location>
</feature>
<dbReference type="PANTHER" id="PTHR21974">
    <property type="entry name" value="RE15880P"/>
    <property type="match status" value="1"/>
</dbReference>
<dbReference type="AlphaFoldDB" id="A0A0W0FMH5"/>
<dbReference type="EMBL" id="LATX01001844">
    <property type="protein sequence ID" value="KTB37527.1"/>
    <property type="molecule type" value="Genomic_DNA"/>
</dbReference>
<accession>A0A0W0FMH5</accession>
<dbReference type="eggNOG" id="ENOG502RXPA">
    <property type="taxonomic scope" value="Eukaryota"/>
</dbReference>
<feature type="compositionally biased region" description="Low complexity" evidence="2">
    <location>
        <begin position="395"/>
        <end position="409"/>
    </location>
</feature>
<feature type="coiled-coil region" evidence="1">
    <location>
        <begin position="162"/>
        <end position="213"/>
    </location>
</feature>
<keyword evidence="1" id="KW-0175">Coiled coil</keyword>
<feature type="coiled-coil region" evidence="1">
    <location>
        <begin position="33"/>
        <end position="110"/>
    </location>
</feature>
<sequence length="521" mass="57941">MSTPTYKRIFDHAEYHAQLALSLKELEGAPNDLARQNKYLEELLKQLKTTRDNVEKLTSVTRKETEDEKKSISRTKRFLSRRNLKEKARAQQEQEERELLEALETEIRERDNMNALQVAVEEAIRVKDSLTAKCTALNEVMEQLRVLYDEIFGGATPEFPRNNELQNNVKLAQEACDNIQALIFSHSQAENCLVQAERKLDECLAKLQTALSAAPSTNGVPSRVFNEEGREALEASSVAASEANKFLEEARLTCPQVATFEPIRIKDHPSLLENYFFTRISAHETIRNIKTGLTVMKKDIRREYVVAAQRYNITASHDLSESAEVLNQCREELFKHRREIMEQVLNSPPTYRHRSSSSISHPLPPLPGPPGPAIVVLAPPSLPTLHSSVPPPPQLSTSTSSSSSSLSLSARIPQNLDATPPLPYPSSSPSLSARIPQTLDTTPPLPYPSSPPSFSAHTPQKFDTTPPLPYPSSSPSLLARTSQNLDTNPPLPYPSPPLPSAGALHDPHDVLPPSYASTWDH</sequence>
<evidence type="ECO:0000256" key="1">
    <source>
        <dbReference type="SAM" id="Coils"/>
    </source>
</evidence>
<name>A0A0W0FMH5_MONRR</name>
<proteinExistence type="predicted"/>
<feature type="region of interest" description="Disordered" evidence="2">
    <location>
        <begin position="347"/>
        <end position="521"/>
    </location>
</feature>
<feature type="compositionally biased region" description="Pro residues" evidence="2">
    <location>
        <begin position="489"/>
        <end position="499"/>
    </location>
</feature>
<protein>
    <submittedName>
        <fullName evidence="3">Uncharacterized protein</fullName>
    </submittedName>
</protein>
<evidence type="ECO:0000256" key="2">
    <source>
        <dbReference type="SAM" id="MobiDB-lite"/>
    </source>
</evidence>
<reference evidence="3 4" key="1">
    <citation type="submission" date="2015-12" db="EMBL/GenBank/DDBJ databases">
        <title>Draft genome sequence of Moniliophthora roreri, the causal agent of frosty pod rot of cacao.</title>
        <authorList>
            <person name="Aime M.C."/>
            <person name="Diaz-Valderrama J.R."/>
            <person name="Kijpornyongpan T."/>
            <person name="Phillips-Mora W."/>
        </authorList>
    </citation>
    <scope>NUCLEOTIDE SEQUENCE [LARGE SCALE GENOMIC DNA]</scope>
    <source>
        <strain evidence="3 4">MCA 2952</strain>
    </source>
</reference>
<gene>
    <name evidence="3" type="ORF">WG66_9891</name>
</gene>
<evidence type="ECO:0000313" key="3">
    <source>
        <dbReference type="EMBL" id="KTB37527.1"/>
    </source>
</evidence>
<comment type="caution">
    <text evidence="3">The sequence shown here is derived from an EMBL/GenBank/DDBJ whole genome shotgun (WGS) entry which is preliminary data.</text>
</comment>
<dbReference type="PANTHER" id="PTHR21974:SF2">
    <property type="entry name" value="RE15880P"/>
    <property type="match status" value="1"/>
</dbReference>
<dbReference type="Proteomes" id="UP000054988">
    <property type="component" value="Unassembled WGS sequence"/>
</dbReference>
<evidence type="ECO:0000313" key="4">
    <source>
        <dbReference type="Proteomes" id="UP000054988"/>
    </source>
</evidence>